<reference evidence="7 8" key="1">
    <citation type="submission" date="2016-03" db="EMBL/GenBank/DDBJ databases">
        <title>Complete genome sequence of Shewanella psychrophila WP2, a deep sea bacterium isolated from west Pacific sediment.</title>
        <authorList>
            <person name="Xu G."/>
            <person name="Jian H."/>
        </authorList>
    </citation>
    <scope>NUCLEOTIDE SEQUENCE [LARGE SCALE GENOMIC DNA]</scope>
    <source>
        <strain evidence="7 8">WP2</strain>
    </source>
</reference>
<evidence type="ECO:0000313" key="8">
    <source>
        <dbReference type="Proteomes" id="UP000189545"/>
    </source>
</evidence>
<evidence type="ECO:0000256" key="2">
    <source>
        <dbReference type="ARBA" id="ARBA00009142"/>
    </source>
</evidence>
<feature type="transmembrane region" description="Helical" evidence="6">
    <location>
        <begin position="154"/>
        <end position="173"/>
    </location>
</feature>
<sequence>MTAGALTWWLHFKKENQSGLRRELVKLICICSPLSIAGIWTTQVLAIQSPTSLEHSFSLFSILLGFAILLSSITLTSTTEHRVLNRNETLQLSLLAYVGGVITAWLSVGVGEVIVIYLLLKKTTPTLAIALGVIVTALTVWSVSPIHLSNQGDAYFNVILFAGPGAILGGILAKKLALHLPVKGLKIFFAGWIILSGIAMLLI</sequence>
<evidence type="ECO:0000256" key="6">
    <source>
        <dbReference type="RuleBase" id="RU363041"/>
    </source>
</evidence>
<proteinExistence type="inferred from homology"/>
<feature type="transmembrane region" description="Helical" evidence="6">
    <location>
        <begin position="127"/>
        <end position="148"/>
    </location>
</feature>
<feature type="transmembrane region" description="Helical" evidence="6">
    <location>
        <begin position="57"/>
        <end position="75"/>
    </location>
</feature>
<dbReference type="PANTHER" id="PTHR43701">
    <property type="entry name" value="MEMBRANE TRANSPORTER PROTEIN MJ0441-RELATED"/>
    <property type="match status" value="1"/>
</dbReference>
<accession>A0A1S6HPU3</accession>
<dbReference type="GO" id="GO:0005886">
    <property type="term" value="C:plasma membrane"/>
    <property type="evidence" value="ECO:0007669"/>
    <property type="project" value="UniProtKB-SubCell"/>
</dbReference>
<keyword evidence="4 6" id="KW-1133">Transmembrane helix</keyword>
<protein>
    <recommendedName>
        <fullName evidence="6">Probable membrane transporter protein</fullName>
    </recommendedName>
</protein>
<dbReference type="Proteomes" id="UP000189545">
    <property type="component" value="Chromosome"/>
</dbReference>
<keyword evidence="3 6" id="KW-0812">Transmembrane</keyword>
<dbReference type="STRING" id="225848.Sps_02368"/>
<gene>
    <name evidence="7" type="ORF">Sps_02368</name>
</gene>
<feature type="transmembrane region" description="Helical" evidence="6">
    <location>
        <begin position="24"/>
        <end position="45"/>
    </location>
</feature>
<keyword evidence="6" id="KW-1003">Cell membrane</keyword>
<evidence type="ECO:0000256" key="4">
    <source>
        <dbReference type="ARBA" id="ARBA00022989"/>
    </source>
</evidence>
<dbReference type="InterPro" id="IPR002781">
    <property type="entry name" value="TM_pro_TauE-like"/>
</dbReference>
<evidence type="ECO:0000313" key="7">
    <source>
        <dbReference type="EMBL" id="AQS37522.1"/>
    </source>
</evidence>
<comment type="similarity">
    <text evidence="2 6">Belongs to the 4-toluene sulfonate uptake permease (TSUP) (TC 2.A.102) family.</text>
</comment>
<feature type="transmembrane region" description="Helical" evidence="6">
    <location>
        <begin position="95"/>
        <end position="120"/>
    </location>
</feature>
<evidence type="ECO:0000256" key="5">
    <source>
        <dbReference type="ARBA" id="ARBA00023136"/>
    </source>
</evidence>
<evidence type="ECO:0000256" key="3">
    <source>
        <dbReference type="ARBA" id="ARBA00022692"/>
    </source>
</evidence>
<dbReference type="Pfam" id="PF01925">
    <property type="entry name" value="TauE"/>
    <property type="match status" value="1"/>
</dbReference>
<feature type="transmembrane region" description="Helical" evidence="6">
    <location>
        <begin position="185"/>
        <end position="202"/>
    </location>
</feature>
<dbReference type="EMBL" id="CP014782">
    <property type="protein sequence ID" value="AQS37522.1"/>
    <property type="molecule type" value="Genomic_DNA"/>
</dbReference>
<comment type="subcellular location">
    <subcellularLocation>
        <location evidence="6">Cell membrane</location>
        <topology evidence="6">Multi-pass membrane protein</topology>
    </subcellularLocation>
    <subcellularLocation>
        <location evidence="1">Membrane</location>
        <topology evidence="1">Multi-pass membrane protein</topology>
    </subcellularLocation>
</comment>
<keyword evidence="5 6" id="KW-0472">Membrane</keyword>
<dbReference type="AlphaFoldDB" id="A0A1S6HPU3"/>
<name>A0A1S6HPU3_9GAMM</name>
<dbReference type="PANTHER" id="PTHR43701:SF2">
    <property type="entry name" value="MEMBRANE TRANSPORTER PROTEIN YJNA-RELATED"/>
    <property type="match status" value="1"/>
</dbReference>
<evidence type="ECO:0000256" key="1">
    <source>
        <dbReference type="ARBA" id="ARBA00004141"/>
    </source>
</evidence>
<keyword evidence="8" id="KW-1185">Reference proteome</keyword>
<organism evidence="7 8">
    <name type="scientific">Shewanella psychrophila</name>
    <dbReference type="NCBI Taxonomy" id="225848"/>
    <lineage>
        <taxon>Bacteria</taxon>
        <taxon>Pseudomonadati</taxon>
        <taxon>Pseudomonadota</taxon>
        <taxon>Gammaproteobacteria</taxon>
        <taxon>Alteromonadales</taxon>
        <taxon>Shewanellaceae</taxon>
        <taxon>Shewanella</taxon>
    </lineage>
</organism>
<dbReference type="KEGG" id="spsw:Sps_02368"/>
<dbReference type="InterPro" id="IPR051598">
    <property type="entry name" value="TSUP/Inactive_protease-like"/>
</dbReference>